<keyword evidence="2 6" id="KW-0812">Transmembrane</keyword>
<comment type="subcellular location">
    <subcellularLocation>
        <location evidence="1">Membrane</location>
        <topology evidence="1">Multi-pass membrane protein</topology>
    </subcellularLocation>
</comment>
<evidence type="ECO:0000256" key="2">
    <source>
        <dbReference type="ARBA" id="ARBA00022692"/>
    </source>
</evidence>
<dbReference type="InterPro" id="IPR039031">
    <property type="entry name" value="Mucolipin"/>
</dbReference>
<gene>
    <name evidence="8" type="ORF">PBIL07802_LOCUS33029</name>
    <name evidence="9" type="ORF">PBIL07802_LOCUS33032</name>
    <name evidence="10" type="ORF">PBIL07802_LOCUS33033</name>
</gene>
<dbReference type="PANTHER" id="PTHR12127:SF7">
    <property type="entry name" value="SD02261P"/>
    <property type="match status" value="1"/>
</dbReference>
<dbReference type="InterPro" id="IPR013122">
    <property type="entry name" value="PKD1_2_channel"/>
</dbReference>
<evidence type="ECO:0000313" key="9">
    <source>
        <dbReference type="EMBL" id="CAE0270677.1"/>
    </source>
</evidence>
<dbReference type="EMBL" id="HBIB01050008">
    <property type="protein sequence ID" value="CAE0270678.1"/>
    <property type="molecule type" value="Transcribed_RNA"/>
</dbReference>
<dbReference type="PANTHER" id="PTHR12127">
    <property type="entry name" value="MUCOLIPIN"/>
    <property type="match status" value="1"/>
</dbReference>
<feature type="transmembrane region" description="Helical" evidence="6">
    <location>
        <begin position="336"/>
        <end position="357"/>
    </location>
</feature>
<evidence type="ECO:0000256" key="6">
    <source>
        <dbReference type="SAM" id="Phobius"/>
    </source>
</evidence>
<feature type="transmembrane region" description="Helical" evidence="6">
    <location>
        <begin position="409"/>
        <end position="431"/>
    </location>
</feature>
<proteinExistence type="predicted"/>
<dbReference type="Gene3D" id="1.10.287.70">
    <property type="match status" value="1"/>
</dbReference>
<dbReference type="GO" id="GO:0072345">
    <property type="term" value="F:NAADP-sensitive calcium-release channel activity"/>
    <property type="evidence" value="ECO:0007669"/>
    <property type="project" value="TreeGrafter"/>
</dbReference>
<dbReference type="GO" id="GO:0016020">
    <property type="term" value="C:membrane"/>
    <property type="evidence" value="ECO:0007669"/>
    <property type="project" value="UniProtKB-SubCell"/>
</dbReference>
<evidence type="ECO:0000256" key="1">
    <source>
        <dbReference type="ARBA" id="ARBA00004141"/>
    </source>
</evidence>
<feature type="domain" description="Polycystin cation channel PKD1/PKD2" evidence="7">
    <location>
        <begin position="367"/>
        <end position="499"/>
    </location>
</feature>
<accession>A0A7S3GM71</accession>
<sequence length="625" mass="70604">MFQRDGDYDSDDSTKRRSCTRCKDEETVQDHLVLDPLQKWRKYKKVPWKFFVQVSLLVLTTAQVVAVVNRDASYIRSRTITFEEYFLPAGATGPDLTTVDDYMAALQDIGARVQEFPETSVDYYELLPVNGTSGAPTLLLTVTRYNDSISSLVHPESVKFDSTEITSNFWVFPSNITSGTPFDAKSQAELQREFFLMSSLKVSFRLKGVPVVDGERSCLLWDVSIQLYGDTTFFTPTLTTNTMPCSVGEWVTNVVSAVGGLSVSVFILAIVNVFLVFKAIAVNMKVYAMLRRELDTTSAKKRKLYHFFVASVDKDSFSKTWSTLGIGEKLRFFNRWFIVNVAGNICQVVASCMLIFADDGQKSRITGSLMRLLIGFGSAFAWIAVVRYLEYSKKNYRLINTLKKAASPLGRFLFCGIFFFMAYTVFGVAFFSIYSSKFADLDIASVALFAVMNGDIVFETFGNVYAAQPFLSRLYLYTYISLFIYFVLNVCIVIVEDSYWNALKIEGVENVDHPSSVDQCSQADKDGKKMEYGTLSINDQGDGDDKQSPHIDVRQLYRQHSIFGDLLQRNRKGRGIKVRKKSSRRLLGAKTEVEQLIQRVEALERGDGSTISSTPENDVWTRENK</sequence>
<feature type="region of interest" description="Disordered" evidence="5">
    <location>
        <begin position="606"/>
        <end position="625"/>
    </location>
</feature>
<dbReference type="Pfam" id="PF08016">
    <property type="entry name" value="PKD_channel"/>
    <property type="match status" value="1"/>
</dbReference>
<reference evidence="8" key="1">
    <citation type="submission" date="2021-01" db="EMBL/GenBank/DDBJ databases">
        <authorList>
            <person name="Corre E."/>
            <person name="Pelletier E."/>
            <person name="Niang G."/>
            <person name="Scheremetjew M."/>
            <person name="Finn R."/>
            <person name="Kale V."/>
            <person name="Holt S."/>
            <person name="Cochrane G."/>
            <person name="Meng A."/>
            <person name="Brown T."/>
            <person name="Cohen L."/>
        </authorList>
    </citation>
    <scope>NUCLEOTIDE SEQUENCE</scope>
    <source>
        <strain evidence="8">NIES-2562</strain>
    </source>
</reference>
<evidence type="ECO:0000256" key="5">
    <source>
        <dbReference type="SAM" id="MobiDB-lite"/>
    </source>
</evidence>
<evidence type="ECO:0000256" key="3">
    <source>
        <dbReference type="ARBA" id="ARBA00022989"/>
    </source>
</evidence>
<keyword evidence="4 6" id="KW-0472">Membrane</keyword>
<dbReference type="AlphaFoldDB" id="A0A7S3GM71"/>
<evidence type="ECO:0000259" key="7">
    <source>
        <dbReference type="Pfam" id="PF08016"/>
    </source>
</evidence>
<evidence type="ECO:0000313" key="10">
    <source>
        <dbReference type="EMBL" id="CAE0270678.1"/>
    </source>
</evidence>
<keyword evidence="3 6" id="KW-1133">Transmembrane helix</keyword>
<feature type="transmembrane region" description="Helical" evidence="6">
    <location>
        <begin position="443"/>
        <end position="462"/>
    </location>
</feature>
<feature type="transmembrane region" description="Helical" evidence="6">
    <location>
        <begin position="369"/>
        <end position="389"/>
    </location>
</feature>
<evidence type="ECO:0000256" key="4">
    <source>
        <dbReference type="ARBA" id="ARBA00023136"/>
    </source>
</evidence>
<dbReference type="EMBL" id="HBIB01050004">
    <property type="protein sequence ID" value="CAE0270674.1"/>
    <property type="molecule type" value="Transcribed_RNA"/>
</dbReference>
<feature type="transmembrane region" description="Helical" evidence="6">
    <location>
        <begin position="250"/>
        <end position="277"/>
    </location>
</feature>
<feature type="transmembrane region" description="Helical" evidence="6">
    <location>
        <begin position="474"/>
        <end position="495"/>
    </location>
</feature>
<dbReference type="EMBL" id="HBIB01050007">
    <property type="protein sequence ID" value="CAE0270677.1"/>
    <property type="molecule type" value="Transcribed_RNA"/>
</dbReference>
<protein>
    <recommendedName>
        <fullName evidence="7">Polycystin cation channel PKD1/PKD2 domain-containing protein</fullName>
    </recommendedName>
</protein>
<organism evidence="8">
    <name type="scientific">Palpitomonas bilix</name>
    <dbReference type="NCBI Taxonomy" id="652834"/>
    <lineage>
        <taxon>Eukaryota</taxon>
        <taxon>Eukaryota incertae sedis</taxon>
    </lineage>
</organism>
<name>A0A7S3GM71_9EUKA</name>
<evidence type="ECO:0000313" key="8">
    <source>
        <dbReference type="EMBL" id="CAE0270674.1"/>
    </source>
</evidence>